<name>E0XV39_9GAMM</name>
<reference evidence="1" key="1">
    <citation type="journal article" date="2011" name="Environ. Microbiol.">
        <title>Time-series analyses of Monterey Bay coastal microbial picoplankton using a 'genome proxy' microarray.</title>
        <authorList>
            <person name="Rich V.I."/>
            <person name="Pham V.D."/>
            <person name="Eppley J."/>
            <person name="Shi Y."/>
            <person name="DeLong E.F."/>
        </authorList>
    </citation>
    <scope>NUCLEOTIDE SEQUENCE</scope>
</reference>
<organism evidence="1">
    <name type="scientific">uncultured Chromatiales bacterium HF0200_41F04</name>
    <dbReference type="NCBI Taxonomy" id="710740"/>
    <lineage>
        <taxon>Bacteria</taxon>
        <taxon>Pseudomonadati</taxon>
        <taxon>Pseudomonadota</taxon>
        <taxon>Gammaproteobacteria</taxon>
        <taxon>Chromatiales</taxon>
        <taxon>environmental samples</taxon>
    </lineage>
</organism>
<accession>E0XV39</accession>
<evidence type="ECO:0000313" key="1">
    <source>
        <dbReference type="EMBL" id="ADI18280.1"/>
    </source>
</evidence>
<sequence length="62" mass="7170">MTRKPAGQICQYCCNKSGLLVGDLIRKSLSYRRYSKTNLVFRQSYSLSNKFDKPLIISRLIP</sequence>
<protein>
    <submittedName>
        <fullName evidence="1">Uncharacterized protein</fullName>
    </submittedName>
</protein>
<dbReference type="EMBL" id="GU474885">
    <property type="protein sequence ID" value="ADI18280.1"/>
    <property type="molecule type" value="Genomic_DNA"/>
</dbReference>
<proteinExistence type="predicted"/>
<dbReference type="AlphaFoldDB" id="E0XV39"/>